<keyword evidence="3" id="KW-0235">DNA replication</keyword>
<dbReference type="InterPro" id="IPR027417">
    <property type="entry name" value="P-loop_NTPase"/>
</dbReference>
<reference evidence="8" key="2">
    <citation type="submission" date="2024-10" db="UniProtKB">
        <authorList>
            <consortium name="EnsemblProtists"/>
        </authorList>
    </citation>
    <scope>IDENTIFICATION</scope>
</reference>
<dbReference type="InterPro" id="IPR008921">
    <property type="entry name" value="DNA_pol3_clamp-load_cplx_C"/>
</dbReference>
<evidence type="ECO:0000256" key="5">
    <source>
        <dbReference type="ARBA" id="ARBA00022840"/>
    </source>
</evidence>
<evidence type="ECO:0000313" key="9">
    <source>
        <dbReference type="Proteomes" id="UP000013827"/>
    </source>
</evidence>
<dbReference type="GO" id="GO:0005524">
    <property type="term" value="F:ATP binding"/>
    <property type="evidence" value="ECO:0007669"/>
    <property type="project" value="UniProtKB-KW"/>
</dbReference>
<evidence type="ECO:0000313" key="8">
    <source>
        <dbReference type="EnsemblProtists" id="EOD08878"/>
    </source>
</evidence>
<dbReference type="PANTHER" id="PTHR11669">
    <property type="entry name" value="REPLICATION FACTOR C / DNA POLYMERASE III GAMMA-TAU SUBUNIT"/>
    <property type="match status" value="1"/>
</dbReference>
<dbReference type="SUPFAM" id="SSF48019">
    <property type="entry name" value="post-AAA+ oligomerization domain-like"/>
    <property type="match status" value="1"/>
</dbReference>
<keyword evidence="5" id="KW-0067">ATP-binding</keyword>
<evidence type="ECO:0000256" key="4">
    <source>
        <dbReference type="ARBA" id="ARBA00022741"/>
    </source>
</evidence>
<dbReference type="eggNOG" id="KOG0990">
    <property type="taxonomic scope" value="Eukaryota"/>
</dbReference>
<dbReference type="GO" id="GO:0005634">
    <property type="term" value="C:nucleus"/>
    <property type="evidence" value="ECO:0007669"/>
    <property type="project" value="UniProtKB-SubCell"/>
</dbReference>
<dbReference type="Proteomes" id="UP000013827">
    <property type="component" value="Unassembled WGS sequence"/>
</dbReference>
<dbReference type="GO" id="GO:0016887">
    <property type="term" value="F:ATP hydrolysis activity"/>
    <property type="evidence" value="ECO:0007669"/>
    <property type="project" value="InterPro"/>
</dbReference>
<dbReference type="Gene3D" id="3.40.50.300">
    <property type="entry name" value="P-loop containing nucleotide triphosphate hydrolases"/>
    <property type="match status" value="1"/>
</dbReference>
<dbReference type="SMART" id="SM00382">
    <property type="entry name" value="AAA"/>
    <property type="match status" value="1"/>
</dbReference>
<comment type="subcellular location">
    <subcellularLocation>
        <location evidence="1">Nucleus</location>
    </subcellularLocation>
</comment>
<evidence type="ECO:0000259" key="7">
    <source>
        <dbReference type="SMART" id="SM00382"/>
    </source>
</evidence>
<dbReference type="GO" id="GO:0006281">
    <property type="term" value="P:DNA repair"/>
    <property type="evidence" value="ECO:0007669"/>
    <property type="project" value="TreeGrafter"/>
</dbReference>
<dbReference type="Pfam" id="PF08542">
    <property type="entry name" value="Rep_fac_C"/>
    <property type="match status" value="1"/>
</dbReference>
<evidence type="ECO:0000256" key="3">
    <source>
        <dbReference type="ARBA" id="ARBA00022705"/>
    </source>
</evidence>
<dbReference type="Pfam" id="PF00004">
    <property type="entry name" value="AAA"/>
    <property type="match status" value="1"/>
</dbReference>
<dbReference type="InterPro" id="IPR003959">
    <property type="entry name" value="ATPase_AAA_core"/>
</dbReference>
<dbReference type="GO" id="GO:0003677">
    <property type="term" value="F:DNA binding"/>
    <property type="evidence" value="ECO:0007669"/>
    <property type="project" value="InterPro"/>
</dbReference>
<dbReference type="PANTHER" id="PTHR11669:SF9">
    <property type="entry name" value="REPLICATION FACTOR C SUBUNIT 5"/>
    <property type="match status" value="1"/>
</dbReference>
<dbReference type="PaxDb" id="2903-EOD08878"/>
<evidence type="ECO:0000256" key="6">
    <source>
        <dbReference type="ARBA" id="ARBA00023242"/>
    </source>
</evidence>
<dbReference type="AlphaFoldDB" id="A0A0D3IC93"/>
<dbReference type="GO" id="GO:0006261">
    <property type="term" value="P:DNA-templated DNA replication"/>
    <property type="evidence" value="ECO:0007669"/>
    <property type="project" value="TreeGrafter"/>
</dbReference>
<dbReference type="InterPro" id="IPR013748">
    <property type="entry name" value="Rep_factorC_C"/>
</dbReference>
<proteinExistence type="inferred from homology"/>
<evidence type="ECO:0000256" key="1">
    <source>
        <dbReference type="ARBA" id="ARBA00004123"/>
    </source>
</evidence>
<organism evidence="8 9">
    <name type="scientific">Emiliania huxleyi (strain CCMP1516)</name>
    <dbReference type="NCBI Taxonomy" id="280463"/>
    <lineage>
        <taxon>Eukaryota</taxon>
        <taxon>Haptista</taxon>
        <taxon>Haptophyta</taxon>
        <taxon>Prymnesiophyceae</taxon>
        <taxon>Isochrysidales</taxon>
        <taxon>Noelaerhabdaceae</taxon>
        <taxon>Emiliania</taxon>
    </lineage>
</organism>
<protein>
    <recommendedName>
        <fullName evidence="7">AAA+ ATPase domain-containing protein</fullName>
    </recommendedName>
</protein>
<dbReference type="HOGENOM" id="CLU_042324_2_0_1"/>
<dbReference type="NCBIfam" id="NF001679">
    <property type="entry name" value="PRK00440.1"/>
    <property type="match status" value="1"/>
</dbReference>
<comment type="similarity">
    <text evidence="2">Belongs to the activator 1 small subunits family.</text>
</comment>
<dbReference type="SUPFAM" id="SSF52540">
    <property type="entry name" value="P-loop containing nucleoside triphosphate hydrolases"/>
    <property type="match status" value="1"/>
</dbReference>
<dbReference type="STRING" id="2903.R1BGJ3"/>
<dbReference type="FunFam" id="3.40.50.300:FF:000129">
    <property type="entry name" value="Replication factor C subunit 5"/>
    <property type="match status" value="1"/>
</dbReference>
<dbReference type="GO" id="GO:0003689">
    <property type="term" value="F:DNA clamp loader activity"/>
    <property type="evidence" value="ECO:0007669"/>
    <property type="project" value="TreeGrafter"/>
</dbReference>
<feature type="domain" description="AAA+ ATPase" evidence="7">
    <location>
        <begin position="60"/>
        <end position="187"/>
    </location>
</feature>
<dbReference type="GeneID" id="17254977"/>
<dbReference type="RefSeq" id="XP_005761307.1">
    <property type="nucleotide sequence ID" value="XM_005761250.1"/>
</dbReference>
<dbReference type="EnsemblProtists" id="EOD08878">
    <property type="protein sequence ID" value="EOD08878"/>
    <property type="gene ID" value="EMIHUDRAFT_558132"/>
</dbReference>
<keyword evidence="6" id="KW-0539">Nucleus</keyword>
<reference evidence="9" key="1">
    <citation type="journal article" date="2013" name="Nature">
        <title>Pan genome of the phytoplankton Emiliania underpins its global distribution.</title>
        <authorList>
            <person name="Read B.A."/>
            <person name="Kegel J."/>
            <person name="Klute M.J."/>
            <person name="Kuo A."/>
            <person name="Lefebvre S.C."/>
            <person name="Maumus F."/>
            <person name="Mayer C."/>
            <person name="Miller J."/>
            <person name="Monier A."/>
            <person name="Salamov A."/>
            <person name="Young J."/>
            <person name="Aguilar M."/>
            <person name="Claverie J.M."/>
            <person name="Frickenhaus S."/>
            <person name="Gonzalez K."/>
            <person name="Herman E.K."/>
            <person name="Lin Y.C."/>
            <person name="Napier J."/>
            <person name="Ogata H."/>
            <person name="Sarno A.F."/>
            <person name="Shmutz J."/>
            <person name="Schroeder D."/>
            <person name="de Vargas C."/>
            <person name="Verret F."/>
            <person name="von Dassow P."/>
            <person name="Valentin K."/>
            <person name="Van de Peer Y."/>
            <person name="Wheeler G."/>
            <person name="Dacks J.B."/>
            <person name="Delwiche C.F."/>
            <person name="Dyhrman S.T."/>
            <person name="Glockner G."/>
            <person name="John U."/>
            <person name="Richards T."/>
            <person name="Worden A.Z."/>
            <person name="Zhang X."/>
            <person name="Grigoriev I.V."/>
            <person name="Allen A.E."/>
            <person name="Bidle K."/>
            <person name="Borodovsky M."/>
            <person name="Bowler C."/>
            <person name="Brownlee C."/>
            <person name="Cock J.M."/>
            <person name="Elias M."/>
            <person name="Gladyshev V.N."/>
            <person name="Groth M."/>
            <person name="Guda C."/>
            <person name="Hadaegh A."/>
            <person name="Iglesias-Rodriguez M.D."/>
            <person name="Jenkins J."/>
            <person name="Jones B.M."/>
            <person name="Lawson T."/>
            <person name="Leese F."/>
            <person name="Lindquist E."/>
            <person name="Lobanov A."/>
            <person name="Lomsadze A."/>
            <person name="Malik S.B."/>
            <person name="Marsh M.E."/>
            <person name="Mackinder L."/>
            <person name="Mock T."/>
            <person name="Mueller-Roeber B."/>
            <person name="Pagarete A."/>
            <person name="Parker M."/>
            <person name="Probert I."/>
            <person name="Quesneville H."/>
            <person name="Raines C."/>
            <person name="Rensing S.A."/>
            <person name="Riano-Pachon D.M."/>
            <person name="Richier S."/>
            <person name="Rokitta S."/>
            <person name="Shiraiwa Y."/>
            <person name="Soanes D.M."/>
            <person name="van der Giezen M."/>
            <person name="Wahlund T.M."/>
            <person name="Williams B."/>
            <person name="Wilson W."/>
            <person name="Wolfe G."/>
            <person name="Wurch L.L."/>
        </authorList>
    </citation>
    <scope>NUCLEOTIDE SEQUENCE</scope>
</reference>
<dbReference type="CDD" id="cd18140">
    <property type="entry name" value="HLD_clamp_RFC"/>
    <property type="match status" value="1"/>
</dbReference>
<dbReference type="CDD" id="cd00009">
    <property type="entry name" value="AAA"/>
    <property type="match status" value="1"/>
</dbReference>
<dbReference type="InterPro" id="IPR003593">
    <property type="entry name" value="AAA+_ATPase"/>
</dbReference>
<keyword evidence="4" id="KW-0547">Nucleotide-binding</keyword>
<dbReference type="GO" id="GO:0005663">
    <property type="term" value="C:DNA replication factor C complex"/>
    <property type="evidence" value="ECO:0007669"/>
    <property type="project" value="TreeGrafter"/>
</dbReference>
<dbReference type="Gene3D" id="1.20.272.10">
    <property type="match status" value="1"/>
</dbReference>
<keyword evidence="9" id="KW-1185">Reference proteome</keyword>
<dbReference type="KEGG" id="ehx:EMIHUDRAFT_558132"/>
<dbReference type="InterPro" id="IPR050238">
    <property type="entry name" value="DNA_Rep/Repair_Clamp_Loader"/>
</dbReference>
<evidence type="ECO:0000256" key="2">
    <source>
        <dbReference type="ARBA" id="ARBA00005378"/>
    </source>
</evidence>
<accession>A0A0D3IC93</accession>
<dbReference type="Gene3D" id="1.10.8.60">
    <property type="match status" value="1"/>
</dbReference>
<dbReference type="InterPro" id="IPR047854">
    <property type="entry name" value="RFC_lid"/>
</dbReference>
<sequence>MEAQDMDVSADAPVDKTAQMHAAQADLLPWVEKYRPKDMSELVSHDEIISTITRLIDAGKLPHLLLYGPPGTGKTSTILACARRMYGKRFASMVLELNASDDRGIDVVREQIKEFASTRQMWTSMPKLIVLDEADNMTSPAQMALRRVIEKYVSNVRFCLICNYASKIMPALQSRTTRFRFAPLTDEQAIGRTQHVAEAEGVRAAGGGVEACVALGRGDMRRCLNLLQSTHMSFGLVSEENVYRCAGQPTPADTDAIFRSLMEEDFSTALSSVWSRLQDRVALQGDRGVALQDVLTELHHLVLALEAKPLPKASLVASLADAEERLSVGTSERLQLAGLVGLFQLARPHLGVAG</sequence>
<name>A0A0D3IC93_EMIH1</name>